<proteinExistence type="predicted"/>
<dbReference type="InParanoid" id="D3B4L4"/>
<reference evidence="1 2" key="1">
    <citation type="journal article" date="2011" name="Genome Res.">
        <title>Phylogeny-wide analysis of social amoeba genomes highlights ancient origins for complex intercellular communication.</title>
        <authorList>
            <person name="Heidel A.J."/>
            <person name="Lawal H.M."/>
            <person name="Felder M."/>
            <person name="Schilde C."/>
            <person name="Helps N.R."/>
            <person name="Tunggal B."/>
            <person name="Rivero F."/>
            <person name="John U."/>
            <person name="Schleicher M."/>
            <person name="Eichinger L."/>
            <person name="Platzer M."/>
            <person name="Noegel A.A."/>
            <person name="Schaap P."/>
            <person name="Gloeckner G."/>
        </authorList>
    </citation>
    <scope>NUCLEOTIDE SEQUENCE [LARGE SCALE GENOMIC DNA]</scope>
    <source>
        <strain evidence="2">ATCC 26659 / Pp 5 / PN500</strain>
    </source>
</reference>
<dbReference type="EMBL" id="ADBJ01000010">
    <property type="protein sequence ID" value="EFA84262.1"/>
    <property type="molecule type" value="Genomic_DNA"/>
</dbReference>
<gene>
    <name evidence="1" type="ORF">PPL_03339</name>
</gene>
<dbReference type="AlphaFoldDB" id="D3B4L4"/>
<comment type="caution">
    <text evidence="1">The sequence shown here is derived from an EMBL/GenBank/DDBJ whole genome shotgun (WGS) entry which is preliminary data.</text>
</comment>
<sequence>MGQSASVSRVSDNSKAAADAIANLKATIDQQEGAMTARFDKDVIENMNKVGVQDQKLVTGDKKIQTEYASEFNLENIKNVVSIALKTAANSIKTGTKSFLSDESINSFVDLVGAISESAKTNSSSTTTYSFLTNKLAPGIFVCISTSSVALQDKQFFGNQTAITTSFYYRVMTSNTDEYASNDFSTIASGIQAINIFKDSQVKLAQQFADGKIEFEDWELKDDQFSKSIEKTEKDIEAKTKKVSVFYSPPQSLCGRVKPKQSEVSTAVQAHQIANNHGKVAQRFKVRVESGYYGYITQVVILWISLLKLFDWINDCNQWS</sequence>
<evidence type="ECO:0000313" key="2">
    <source>
        <dbReference type="Proteomes" id="UP000001396"/>
    </source>
</evidence>
<dbReference type="Proteomes" id="UP000001396">
    <property type="component" value="Unassembled WGS sequence"/>
</dbReference>
<dbReference type="RefSeq" id="XP_020436378.1">
    <property type="nucleotide sequence ID" value="XM_020574306.1"/>
</dbReference>
<organism evidence="1 2">
    <name type="scientific">Heterostelium pallidum (strain ATCC 26659 / Pp 5 / PN500)</name>
    <name type="common">Cellular slime mold</name>
    <name type="synonym">Polysphondylium pallidum</name>
    <dbReference type="NCBI Taxonomy" id="670386"/>
    <lineage>
        <taxon>Eukaryota</taxon>
        <taxon>Amoebozoa</taxon>
        <taxon>Evosea</taxon>
        <taxon>Eumycetozoa</taxon>
        <taxon>Dictyostelia</taxon>
        <taxon>Acytosteliales</taxon>
        <taxon>Acytosteliaceae</taxon>
        <taxon>Heterostelium</taxon>
    </lineage>
</organism>
<keyword evidence="2" id="KW-1185">Reference proteome</keyword>
<protein>
    <submittedName>
        <fullName evidence="1">Uncharacterized protein</fullName>
    </submittedName>
</protein>
<evidence type="ECO:0000313" key="1">
    <source>
        <dbReference type="EMBL" id="EFA84262.1"/>
    </source>
</evidence>
<name>D3B4L4_HETP5</name>
<dbReference type="GeneID" id="31358861"/>
<accession>D3B4L4</accession>